<dbReference type="AlphaFoldDB" id="A0A0F4ZEF6"/>
<evidence type="ECO:0008006" key="4">
    <source>
        <dbReference type="Google" id="ProtNLM"/>
    </source>
</evidence>
<dbReference type="EMBL" id="LAEV01001072">
    <property type="protein sequence ID" value="KKA28984.1"/>
    <property type="molecule type" value="Genomic_DNA"/>
</dbReference>
<evidence type="ECO:0000313" key="2">
    <source>
        <dbReference type="EMBL" id="KKA28984.1"/>
    </source>
</evidence>
<feature type="compositionally biased region" description="Polar residues" evidence="1">
    <location>
        <begin position="234"/>
        <end position="253"/>
    </location>
</feature>
<dbReference type="Pfam" id="PF10199">
    <property type="entry name" value="Adaptin_binding"/>
    <property type="match status" value="1"/>
</dbReference>
<feature type="compositionally biased region" description="Acidic residues" evidence="1">
    <location>
        <begin position="185"/>
        <end position="197"/>
    </location>
</feature>
<dbReference type="PANTHER" id="PTHR28043:SF1">
    <property type="entry name" value="INCREASED RECOMBINATION CENTERS PROTEIN 6"/>
    <property type="match status" value="1"/>
</dbReference>
<dbReference type="GO" id="GO:0016192">
    <property type="term" value="P:vesicle-mediated transport"/>
    <property type="evidence" value="ECO:0007669"/>
    <property type="project" value="InterPro"/>
</dbReference>
<dbReference type="OrthoDB" id="10261384at2759"/>
<protein>
    <recommendedName>
        <fullName evidence="4">Alpha and gamma adaptin binding protein p34</fullName>
    </recommendedName>
</protein>
<dbReference type="PANTHER" id="PTHR28043">
    <property type="entry name" value="INCREASED RECOMBINATION CENTERS PROTEIN 6"/>
    <property type="match status" value="1"/>
</dbReference>
<feature type="region of interest" description="Disordered" evidence="1">
    <location>
        <begin position="178"/>
        <end position="197"/>
    </location>
</feature>
<reference evidence="2 3" key="1">
    <citation type="submission" date="2015-03" db="EMBL/GenBank/DDBJ databases">
        <authorList>
            <person name="Radwan O."/>
            <person name="Al-Naeli F.A."/>
            <person name="Rendon G.A."/>
            <person name="Fields C."/>
        </authorList>
    </citation>
    <scope>NUCLEOTIDE SEQUENCE [LARGE SCALE GENOMIC DNA]</scope>
    <source>
        <strain evidence="2">CR-DP1</strain>
    </source>
</reference>
<dbReference type="InterPro" id="IPR034627">
    <property type="entry name" value="Irc6"/>
</dbReference>
<feature type="region of interest" description="Disordered" evidence="1">
    <location>
        <begin position="231"/>
        <end position="277"/>
    </location>
</feature>
<keyword evidence="3" id="KW-1185">Reference proteome</keyword>
<accession>A0A0F4ZEF6</accession>
<feature type="compositionally biased region" description="Basic and acidic residues" evidence="1">
    <location>
        <begin position="263"/>
        <end position="274"/>
    </location>
</feature>
<sequence>MEPSSISGSTPEFEESLSGVLHQLSLTTAYYTANIPVWLDVTSSPQEWRESFLSDEAKEVLEALGGLVVVFRANISPKETAAKSDGSEQERDPTPGDLVREIGQVLREGLGGWDWDGVALAVGVGNSDAYFDEWEDLCAELGFEFTPVRNDARDTQLNEFGEKTGCARITEALQANNWESGAGGDDNDGILGSDDEDPFGLDADNLDFAMGDPSDFEGLRQAIWGEIAARHTAAQDTPETKMQTSTEKPSEISTQDTTATTETAKDGDPKKDTLAEEDVEKLEKLMLKLKATRELGEGMPEEQRKKLAKKAVMEVMREL</sequence>
<organism evidence="2 3">
    <name type="scientific">Thielaviopsis punctulata</name>
    <dbReference type="NCBI Taxonomy" id="72032"/>
    <lineage>
        <taxon>Eukaryota</taxon>
        <taxon>Fungi</taxon>
        <taxon>Dikarya</taxon>
        <taxon>Ascomycota</taxon>
        <taxon>Pezizomycotina</taxon>
        <taxon>Sordariomycetes</taxon>
        <taxon>Hypocreomycetidae</taxon>
        <taxon>Microascales</taxon>
        <taxon>Ceratocystidaceae</taxon>
        <taxon>Thielaviopsis</taxon>
    </lineage>
</organism>
<evidence type="ECO:0000313" key="3">
    <source>
        <dbReference type="Proteomes" id="UP000033483"/>
    </source>
</evidence>
<dbReference type="Proteomes" id="UP000033483">
    <property type="component" value="Unassembled WGS sequence"/>
</dbReference>
<name>A0A0F4ZEF6_9PEZI</name>
<gene>
    <name evidence="2" type="ORF">TD95_000925</name>
</gene>
<comment type="caution">
    <text evidence="2">The sequence shown here is derived from an EMBL/GenBank/DDBJ whole genome shotgun (WGS) entry which is preliminary data.</text>
</comment>
<dbReference type="Gene3D" id="3.40.50.11960">
    <property type="match status" value="1"/>
</dbReference>
<dbReference type="GO" id="GO:0030674">
    <property type="term" value="F:protein-macromolecule adaptor activity"/>
    <property type="evidence" value="ECO:0007669"/>
    <property type="project" value="TreeGrafter"/>
</dbReference>
<evidence type="ECO:0000256" key="1">
    <source>
        <dbReference type="SAM" id="MobiDB-lite"/>
    </source>
</evidence>
<proteinExistence type="predicted"/>